<dbReference type="Pfam" id="PF00005">
    <property type="entry name" value="ABC_tran"/>
    <property type="match status" value="1"/>
</dbReference>
<keyword evidence="2" id="KW-0813">Transport</keyword>
<dbReference type="PROSITE" id="PS00211">
    <property type="entry name" value="ABC_TRANSPORTER_1"/>
    <property type="match status" value="1"/>
</dbReference>
<evidence type="ECO:0000313" key="6">
    <source>
        <dbReference type="EMBL" id="MBB5739632.1"/>
    </source>
</evidence>
<evidence type="ECO:0000256" key="2">
    <source>
        <dbReference type="ARBA" id="ARBA00022448"/>
    </source>
</evidence>
<evidence type="ECO:0000256" key="3">
    <source>
        <dbReference type="ARBA" id="ARBA00022741"/>
    </source>
</evidence>
<dbReference type="InterPro" id="IPR003593">
    <property type="entry name" value="AAA+_ATPase"/>
</dbReference>
<comment type="caution">
    <text evidence="6">The sequence shown here is derived from an EMBL/GenBank/DDBJ whole genome shotgun (WGS) entry which is preliminary data.</text>
</comment>
<dbReference type="CDD" id="cd03268">
    <property type="entry name" value="ABC_BcrA_bacitracin_resist"/>
    <property type="match status" value="1"/>
</dbReference>
<gene>
    <name evidence="6" type="ORF">GGQ93_001334</name>
</gene>
<feature type="domain" description="ABC transporter" evidence="5">
    <location>
        <begin position="4"/>
        <end position="231"/>
    </location>
</feature>
<keyword evidence="7" id="KW-1185">Reference proteome</keyword>
<evidence type="ECO:0000256" key="4">
    <source>
        <dbReference type="ARBA" id="ARBA00022840"/>
    </source>
</evidence>
<keyword evidence="3" id="KW-0547">Nucleotide-binding</keyword>
<organism evidence="6 7">
    <name type="scientific">Brevundimonas aurantiaca</name>
    <dbReference type="NCBI Taxonomy" id="74316"/>
    <lineage>
        <taxon>Bacteria</taxon>
        <taxon>Pseudomonadati</taxon>
        <taxon>Pseudomonadota</taxon>
        <taxon>Alphaproteobacteria</taxon>
        <taxon>Caulobacterales</taxon>
        <taxon>Caulobacteraceae</taxon>
        <taxon>Brevundimonas</taxon>
    </lineage>
</organism>
<sequence>MAAIETEGLTRLFGDRRAVDGVSMTVPDHSVYGVLGRNGAGKTTTMKMLTGLLRPSSGVARVCGVDVVKDRRGAARKIGALLEAHGFYGHLSGRENLDLTRRLLGLATTEVDRVLDVVDMTRDGGRRVGDYSLGMRQRLGIARALLGSPPVLMLDEPTNGLDPDGIADMRHFLRELPIRAGATVLLSSHLLGEIEQTATHVGVIHQGRLVVEGELARLKAELAPEIGLRVDDPARARAVLRSRDLTLSDDADGLVAQLRPGDNHDQVCAALNRDLVAAGVAVFSIGARAPSLEGVYRAASAVSRRPVSEPV</sequence>
<keyword evidence="4 6" id="KW-0067">ATP-binding</keyword>
<evidence type="ECO:0000313" key="7">
    <source>
        <dbReference type="Proteomes" id="UP000527324"/>
    </source>
</evidence>
<dbReference type="AlphaFoldDB" id="A0A7W9F816"/>
<reference evidence="6 7" key="1">
    <citation type="submission" date="2020-08" db="EMBL/GenBank/DDBJ databases">
        <title>Genomic Encyclopedia of Type Strains, Phase IV (KMG-IV): sequencing the most valuable type-strain genomes for metagenomic binning, comparative biology and taxonomic classification.</title>
        <authorList>
            <person name="Goeker M."/>
        </authorList>
    </citation>
    <scope>NUCLEOTIDE SEQUENCE [LARGE SCALE GENOMIC DNA]</scope>
    <source>
        <strain evidence="6 7">DSM 4731</strain>
    </source>
</reference>
<dbReference type="Proteomes" id="UP000527324">
    <property type="component" value="Unassembled WGS sequence"/>
</dbReference>
<dbReference type="RefSeq" id="WP_183215885.1">
    <property type="nucleotide sequence ID" value="NZ_CAJFZW010000010.1"/>
</dbReference>
<dbReference type="SUPFAM" id="SSF52540">
    <property type="entry name" value="P-loop containing nucleoside triphosphate hydrolases"/>
    <property type="match status" value="1"/>
</dbReference>
<dbReference type="InterPro" id="IPR027417">
    <property type="entry name" value="P-loop_NTPase"/>
</dbReference>
<dbReference type="GO" id="GO:0005524">
    <property type="term" value="F:ATP binding"/>
    <property type="evidence" value="ECO:0007669"/>
    <property type="project" value="UniProtKB-KW"/>
</dbReference>
<protein>
    <submittedName>
        <fullName evidence="6">ABC-2 type transport system ATP-binding protein</fullName>
    </submittedName>
</protein>
<name>A0A7W9F816_9CAUL</name>
<proteinExistence type="inferred from homology"/>
<dbReference type="EMBL" id="JACHOQ010000002">
    <property type="protein sequence ID" value="MBB5739632.1"/>
    <property type="molecule type" value="Genomic_DNA"/>
</dbReference>
<dbReference type="PROSITE" id="PS50893">
    <property type="entry name" value="ABC_TRANSPORTER_2"/>
    <property type="match status" value="1"/>
</dbReference>
<dbReference type="GO" id="GO:0016887">
    <property type="term" value="F:ATP hydrolysis activity"/>
    <property type="evidence" value="ECO:0007669"/>
    <property type="project" value="InterPro"/>
</dbReference>
<dbReference type="InterPro" id="IPR003439">
    <property type="entry name" value="ABC_transporter-like_ATP-bd"/>
</dbReference>
<dbReference type="Gene3D" id="3.40.50.300">
    <property type="entry name" value="P-loop containing nucleotide triphosphate hydrolases"/>
    <property type="match status" value="1"/>
</dbReference>
<dbReference type="PANTHER" id="PTHR43335:SF4">
    <property type="entry name" value="ABC TRANSPORTER, ATP-BINDING PROTEIN"/>
    <property type="match status" value="1"/>
</dbReference>
<accession>A0A7W9F816</accession>
<dbReference type="SMART" id="SM00382">
    <property type="entry name" value="AAA"/>
    <property type="match status" value="1"/>
</dbReference>
<comment type="similarity">
    <text evidence="1">Belongs to the ABC transporter superfamily.</text>
</comment>
<dbReference type="InterPro" id="IPR017871">
    <property type="entry name" value="ABC_transporter-like_CS"/>
</dbReference>
<evidence type="ECO:0000259" key="5">
    <source>
        <dbReference type="PROSITE" id="PS50893"/>
    </source>
</evidence>
<dbReference type="PANTHER" id="PTHR43335">
    <property type="entry name" value="ABC TRANSPORTER, ATP-BINDING PROTEIN"/>
    <property type="match status" value="1"/>
</dbReference>
<evidence type="ECO:0000256" key="1">
    <source>
        <dbReference type="ARBA" id="ARBA00005417"/>
    </source>
</evidence>